<proteinExistence type="predicted"/>
<organism evidence="2 3">
    <name type="scientific">Terrihalobacillus insolitus</name>
    <dbReference type="NCBI Taxonomy" id="2950438"/>
    <lineage>
        <taxon>Bacteria</taxon>
        <taxon>Bacillati</taxon>
        <taxon>Bacillota</taxon>
        <taxon>Bacilli</taxon>
        <taxon>Bacillales</taxon>
        <taxon>Bacillaceae</taxon>
        <taxon>Terrihalobacillus</taxon>
    </lineage>
</organism>
<dbReference type="EMBL" id="JAMQKB010000009">
    <property type="protein sequence ID" value="MDC3424982.1"/>
    <property type="molecule type" value="Genomic_DNA"/>
</dbReference>
<sequence length="122" mass="14147">MKKRYDLFHNQNGFLFPYVLFVMILILIFVSSNVAIYKNTVMYSDFYKEQLKIDTLVQMSTAKFKEEIVSTLPSSEGDRLYTFPDGTVQIYYQMQQEKIIASFSAVTDENASFITTQTFSSP</sequence>
<accession>A0A9X3WSF3</accession>
<reference evidence="2" key="1">
    <citation type="submission" date="2022-06" db="EMBL/GenBank/DDBJ databases">
        <title>Aquibacillus sp. a new bacterium isolated from soil saline samples.</title>
        <authorList>
            <person name="Galisteo C."/>
            <person name="De La Haba R."/>
            <person name="Sanchez-Porro C."/>
            <person name="Ventosa A."/>
        </authorList>
    </citation>
    <scope>NUCLEOTIDE SEQUENCE</scope>
    <source>
        <strain evidence="2">3ASR75-11</strain>
    </source>
</reference>
<keyword evidence="1" id="KW-0812">Transmembrane</keyword>
<evidence type="ECO:0000313" key="2">
    <source>
        <dbReference type="EMBL" id="MDC3424982.1"/>
    </source>
</evidence>
<name>A0A9X3WSF3_9BACI</name>
<keyword evidence="1" id="KW-1133">Transmembrane helix</keyword>
<evidence type="ECO:0000256" key="1">
    <source>
        <dbReference type="SAM" id="Phobius"/>
    </source>
</evidence>
<dbReference type="RefSeq" id="WP_272436787.1">
    <property type="nucleotide sequence ID" value="NZ_JAMQKB010000009.1"/>
</dbReference>
<gene>
    <name evidence="2" type="ORF">NC797_10745</name>
</gene>
<keyword evidence="1" id="KW-0472">Membrane</keyword>
<dbReference type="Proteomes" id="UP001145050">
    <property type="component" value="Unassembled WGS sequence"/>
</dbReference>
<feature type="transmembrane region" description="Helical" evidence="1">
    <location>
        <begin position="15"/>
        <end position="37"/>
    </location>
</feature>
<keyword evidence="3" id="KW-1185">Reference proteome</keyword>
<evidence type="ECO:0000313" key="3">
    <source>
        <dbReference type="Proteomes" id="UP001145050"/>
    </source>
</evidence>
<protein>
    <submittedName>
        <fullName evidence="2">Uncharacterized protein</fullName>
    </submittedName>
</protein>
<comment type="caution">
    <text evidence="2">The sequence shown here is derived from an EMBL/GenBank/DDBJ whole genome shotgun (WGS) entry which is preliminary data.</text>
</comment>
<dbReference type="AlphaFoldDB" id="A0A9X3WSF3"/>